<keyword evidence="1" id="KW-0732">Signal</keyword>
<dbReference type="Proteomes" id="UP000587527">
    <property type="component" value="Unassembled WGS sequence"/>
</dbReference>
<feature type="chain" id="PRO_5038995544" description="Ig-like domain-containing protein" evidence="1">
    <location>
        <begin position="22"/>
        <end position="112"/>
    </location>
</feature>
<protein>
    <recommendedName>
        <fullName evidence="4">Ig-like domain-containing protein</fullName>
    </recommendedName>
</protein>
<evidence type="ECO:0008006" key="4">
    <source>
        <dbReference type="Google" id="ProtNLM"/>
    </source>
</evidence>
<accession>A0A841BNU8</accession>
<proteinExistence type="predicted"/>
<name>A0A841BNU8_9ACTN</name>
<organism evidence="2 3">
    <name type="scientific">Allocatelliglobosispora scoriae</name>
    <dbReference type="NCBI Taxonomy" id="643052"/>
    <lineage>
        <taxon>Bacteria</taxon>
        <taxon>Bacillati</taxon>
        <taxon>Actinomycetota</taxon>
        <taxon>Actinomycetes</taxon>
        <taxon>Micromonosporales</taxon>
        <taxon>Micromonosporaceae</taxon>
        <taxon>Allocatelliglobosispora</taxon>
    </lineage>
</organism>
<comment type="caution">
    <text evidence="2">The sequence shown here is derived from an EMBL/GenBank/DDBJ whole genome shotgun (WGS) entry which is preliminary data.</text>
</comment>
<evidence type="ECO:0000313" key="3">
    <source>
        <dbReference type="Proteomes" id="UP000587527"/>
    </source>
</evidence>
<sequence length="112" mass="11655">MRIRILAVATAAALGVSTLLAGPAAAQGNAPDCISGQWSYVCDADSTGPTTWTVAEVGKPVQTFVSGSAIGGSCRYMLKISYSYVEWDGSTVNSAVATVYCRSGMWPAPTER</sequence>
<evidence type="ECO:0000313" key="2">
    <source>
        <dbReference type="EMBL" id="MBB5868480.1"/>
    </source>
</evidence>
<reference evidence="2 3" key="1">
    <citation type="submission" date="2020-08" db="EMBL/GenBank/DDBJ databases">
        <title>Sequencing the genomes of 1000 actinobacteria strains.</title>
        <authorList>
            <person name="Klenk H.-P."/>
        </authorList>
    </citation>
    <scope>NUCLEOTIDE SEQUENCE [LARGE SCALE GENOMIC DNA]</scope>
    <source>
        <strain evidence="2 3">DSM 45362</strain>
    </source>
</reference>
<keyword evidence="3" id="KW-1185">Reference proteome</keyword>
<dbReference type="EMBL" id="JACHMN010000002">
    <property type="protein sequence ID" value="MBB5868480.1"/>
    <property type="molecule type" value="Genomic_DNA"/>
</dbReference>
<dbReference type="RefSeq" id="WP_184834453.1">
    <property type="nucleotide sequence ID" value="NZ_JACHMN010000002.1"/>
</dbReference>
<evidence type="ECO:0000256" key="1">
    <source>
        <dbReference type="SAM" id="SignalP"/>
    </source>
</evidence>
<feature type="signal peptide" evidence="1">
    <location>
        <begin position="1"/>
        <end position="21"/>
    </location>
</feature>
<gene>
    <name evidence="2" type="ORF">F4553_001859</name>
</gene>
<dbReference type="AlphaFoldDB" id="A0A841BNU8"/>